<keyword evidence="2" id="KW-0964">Secreted</keyword>
<dbReference type="InterPro" id="IPR011049">
    <property type="entry name" value="Serralysin-like_metalloprot_C"/>
</dbReference>
<evidence type="ECO:0000256" key="1">
    <source>
        <dbReference type="ARBA" id="ARBA00004613"/>
    </source>
</evidence>
<dbReference type="PROSITE" id="PS00330">
    <property type="entry name" value="HEMOLYSIN_CALCIUM"/>
    <property type="match status" value="4"/>
</dbReference>
<dbReference type="PANTHER" id="PTHR38340">
    <property type="entry name" value="S-LAYER PROTEIN"/>
    <property type="match status" value="1"/>
</dbReference>
<dbReference type="RefSeq" id="WP_187542258.1">
    <property type="nucleotide sequence ID" value="NZ_CP060717.1"/>
</dbReference>
<name>A0A7G9SBP1_9SPHN</name>
<proteinExistence type="predicted"/>
<gene>
    <name evidence="4" type="ORF">H9L12_01035</name>
</gene>
<dbReference type="SUPFAM" id="SSF51120">
    <property type="entry name" value="beta-Roll"/>
    <property type="match status" value="4"/>
</dbReference>
<accession>A0A7G9SBP1</accession>
<dbReference type="Pfam" id="PF00353">
    <property type="entry name" value="HemolysinCabind"/>
    <property type="match status" value="6"/>
</dbReference>
<dbReference type="InterPro" id="IPR050557">
    <property type="entry name" value="RTX_toxin/Mannuronan_C5-epim"/>
</dbReference>
<dbReference type="InterPro" id="IPR028994">
    <property type="entry name" value="Integrin_alpha_N"/>
</dbReference>
<dbReference type="KEGG" id="srhi:H9L12_01035"/>
<reference evidence="4 5" key="1">
    <citation type="submission" date="2020-08" db="EMBL/GenBank/DDBJ databases">
        <title>Genome sequence of Sphingomonas rhizophila KACC 19189T.</title>
        <authorList>
            <person name="Hyun D.-W."/>
            <person name="Bae J.-W."/>
        </authorList>
    </citation>
    <scope>NUCLEOTIDE SEQUENCE [LARGE SCALE GENOMIC DNA]</scope>
    <source>
        <strain evidence="4 5">KACC 19189</strain>
    </source>
</reference>
<dbReference type="PANTHER" id="PTHR38340:SF1">
    <property type="entry name" value="S-LAYER PROTEIN"/>
    <property type="match status" value="1"/>
</dbReference>
<comment type="subcellular location">
    <subcellularLocation>
        <location evidence="1">Secreted</location>
    </subcellularLocation>
</comment>
<sequence length="855" mass="90486">MLSTPAQEGFVGVPDYWSYATFSFNRSQTYPDHPEYWNVFPNDISVYDINGDGHLDVLVTYAYIPALDDPGIPIRVLLGDGQGGLIDSTTSLFPAGTPLADAASSSTVADFNGDGVDDIYIAVTWETSSAQPRSSLLLLSDGSGGVTDASATLPNDAQYPHWTTSADVDADGDVDIYVCNLGNDFGDYNGTSSYFLINDGTGQFSRSDTRLPTTIETGGRNFTSSLLFDADHDGDPDLLLGTWPSWFFNGTEMAPSTLLFNDGSGNFVETSASILPAPIFAPSRASTLDMMATDMNGDGYLDLFILSADLYASYAVQVLINNGDGAFNDETAERLPSTAGVSNHRFMHLADMNGDGALDLILQTGDATRFFLNDGSGHYVALPADFLFTNSDYAFLPGDFDEDGRTDIFVRASVNSWDDPNNVIETDWIARWMQPAGALLVGDVAANALLGVALSETLQGLDGDDVIFAGAGDDKLEGGEGSDYLNGGAGTDLMYGGDSSDILTGGAGDDRLFGGEGEDTLVGGTGYDRMYGGAGDDTYFVNDADDYAYEVAGEGRDRVVSSIDHQLRAEVEDLTLTGVAAIGKGNASDNLIVGNAVANKLYGYEGNDTIDGAGGDDFLLGADGNDTLTGGAGYDRMYGGIGNDTFVVGDLADYAYENLGEGYDTVFTSINHQLRPNIEQLVLDGFSDLRGYGNALDNMMIGNSGNNLLYGKDGADTIRAGLGNDILYGENGTDYLYGGSGLDRFYGGAGADLFAFENLDFAGMGSGTADRIHDFSHAQGDRISLELVDANSNVGFDQAFTFVGSAAFSNVAGQLRYQQISGNTYVQGDTDGDGKADFWIRVDGLHALAATDFIL</sequence>
<dbReference type="GO" id="GO:0005576">
    <property type="term" value="C:extracellular region"/>
    <property type="evidence" value="ECO:0007669"/>
    <property type="project" value="UniProtKB-SubCell"/>
</dbReference>
<dbReference type="Gene3D" id="2.130.10.130">
    <property type="entry name" value="Integrin alpha, N-terminal"/>
    <property type="match status" value="2"/>
</dbReference>
<evidence type="ECO:0000313" key="4">
    <source>
        <dbReference type="EMBL" id="QNN65266.1"/>
    </source>
</evidence>
<dbReference type="InterPro" id="IPR013517">
    <property type="entry name" value="FG-GAP"/>
</dbReference>
<organism evidence="4 5">
    <name type="scientific">Sphingomonas rhizophila</name>
    <dbReference type="NCBI Taxonomy" id="2071607"/>
    <lineage>
        <taxon>Bacteria</taxon>
        <taxon>Pseudomonadati</taxon>
        <taxon>Pseudomonadota</taxon>
        <taxon>Alphaproteobacteria</taxon>
        <taxon>Sphingomonadales</taxon>
        <taxon>Sphingomonadaceae</taxon>
        <taxon>Sphingomonas</taxon>
    </lineage>
</organism>
<dbReference type="GO" id="GO:0005509">
    <property type="term" value="F:calcium ion binding"/>
    <property type="evidence" value="ECO:0007669"/>
    <property type="project" value="InterPro"/>
</dbReference>
<dbReference type="InterPro" id="IPR018511">
    <property type="entry name" value="Hemolysin-typ_Ca-bd_CS"/>
</dbReference>
<dbReference type="AlphaFoldDB" id="A0A7G9SBP1"/>
<keyword evidence="3" id="KW-0732">Signal</keyword>
<dbReference type="Gene3D" id="2.150.10.10">
    <property type="entry name" value="Serralysin-like metalloprotease, C-terminal"/>
    <property type="match status" value="4"/>
</dbReference>
<dbReference type="SUPFAM" id="SSF69318">
    <property type="entry name" value="Integrin alpha N-terminal domain"/>
    <property type="match status" value="1"/>
</dbReference>
<protein>
    <submittedName>
        <fullName evidence="4">VCBS repeat-containing protein</fullName>
    </submittedName>
</protein>
<evidence type="ECO:0000256" key="2">
    <source>
        <dbReference type="ARBA" id="ARBA00022525"/>
    </source>
</evidence>
<dbReference type="PRINTS" id="PR00313">
    <property type="entry name" value="CABNDNGRPT"/>
</dbReference>
<evidence type="ECO:0000256" key="3">
    <source>
        <dbReference type="ARBA" id="ARBA00022729"/>
    </source>
</evidence>
<dbReference type="Proteomes" id="UP000515955">
    <property type="component" value="Chromosome"/>
</dbReference>
<dbReference type="EMBL" id="CP060717">
    <property type="protein sequence ID" value="QNN65266.1"/>
    <property type="molecule type" value="Genomic_DNA"/>
</dbReference>
<keyword evidence="5" id="KW-1185">Reference proteome</keyword>
<evidence type="ECO:0000313" key="5">
    <source>
        <dbReference type="Proteomes" id="UP000515955"/>
    </source>
</evidence>
<dbReference type="Pfam" id="PF13517">
    <property type="entry name" value="FG-GAP_3"/>
    <property type="match status" value="2"/>
</dbReference>
<dbReference type="InterPro" id="IPR001343">
    <property type="entry name" value="Hemolysn_Ca-bd"/>
</dbReference>